<sequence>MKIKGLRWWIIGLIALATVINYIDRSALAIMWPGISKDLGMTDSDYAIILNVFMVAYALGQSISGKLYDKVGTRVGYVLSIFFWSLASILHAFSRGLLSLSAFRVLLGVSEAGNWPGAVKSNAEWFPVKERAIAQGIFNAGASMGSVIAPPLIAYLYLAFGWETTFIIIGASGMLWIIPWLIFNKNKPKYHKWITEKEKAHIVSGRHLGRNEDDEDEGLSIMQILSHRESWAVLASRFFLEPIWWLFVGWMPLYLADTYGFDVKEIGLFAWVPFVGAAAGSVIGGLLTGTWIASGNSVDTSRKRTIWIGGLLMFLGLVTTILYADTPVKFVGIVAIVLFGFQFAISNIQTLPSDLFSGKSVGSLAGLGGSVGIFSVIIMNFLIPVITKESYTPAFILIAVFVPLGVLSVYLLCRNIGPVDNKKNNN</sequence>
<keyword evidence="2 5" id="KW-0812">Transmembrane</keyword>
<feature type="domain" description="Major facilitator superfamily (MFS) profile" evidence="6">
    <location>
        <begin position="10"/>
        <end position="417"/>
    </location>
</feature>
<organism evidence="7 8">
    <name type="scientific">Gillisia mitskevichiae</name>
    <dbReference type="NCBI Taxonomy" id="270921"/>
    <lineage>
        <taxon>Bacteria</taxon>
        <taxon>Pseudomonadati</taxon>
        <taxon>Bacteroidota</taxon>
        <taxon>Flavobacteriia</taxon>
        <taxon>Flavobacteriales</taxon>
        <taxon>Flavobacteriaceae</taxon>
        <taxon>Gillisia</taxon>
    </lineage>
</organism>
<evidence type="ECO:0000256" key="4">
    <source>
        <dbReference type="ARBA" id="ARBA00023136"/>
    </source>
</evidence>
<dbReference type="InterPro" id="IPR050382">
    <property type="entry name" value="MFS_Na/Anion_cotransporter"/>
</dbReference>
<feature type="transmembrane region" description="Helical" evidence="5">
    <location>
        <begin position="164"/>
        <end position="183"/>
    </location>
</feature>
<dbReference type="EMBL" id="RBLG01000001">
    <property type="protein sequence ID" value="RKS55714.1"/>
    <property type="molecule type" value="Genomic_DNA"/>
</dbReference>
<proteinExistence type="predicted"/>
<dbReference type="GO" id="GO:0015134">
    <property type="term" value="F:hexuronate transmembrane transporter activity"/>
    <property type="evidence" value="ECO:0007669"/>
    <property type="project" value="TreeGrafter"/>
</dbReference>
<accession>A0A495PX37</accession>
<comment type="caution">
    <text evidence="7">The sequence shown here is derived from an EMBL/GenBank/DDBJ whole genome shotgun (WGS) entry which is preliminary data.</text>
</comment>
<feature type="transmembrane region" description="Helical" evidence="5">
    <location>
        <begin position="330"/>
        <end position="348"/>
    </location>
</feature>
<dbReference type="OrthoDB" id="9781156at2"/>
<evidence type="ECO:0000256" key="2">
    <source>
        <dbReference type="ARBA" id="ARBA00022692"/>
    </source>
</evidence>
<evidence type="ECO:0000256" key="5">
    <source>
        <dbReference type="SAM" id="Phobius"/>
    </source>
</evidence>
<dbReference type="PANTHER" id="PTHR11662:SF285">
    <property type="entry name" value="HEXURONATE TRANSPORTER"/>
    <property type="match status" value="1"/>
</dbReference>
<dbReference type="Proteomes" id="UP000276282">
    <property type="component" value="Unassembled WGS sequence"/>
</dbReference>
<dbReference type="GO" id="GO:0016020">
    <property type="term" value="C:membrane"/>
    <property type="evidence" value="ECO:0007669"/>
    <property type="project" value="UniProtKB-SubCell"/>
</dbReference>
<feature type="transmembrane region" description="Helical" evidence="5">
    <location>
        <begin position="268"/>
        <end position="293"/>
    </location>
</feature>
<feature type="transmembrane region" description="Helical" evidence="5">
    <location>
        <begin position="6"/>
        <end position="23"/>
    </location>
</feature>
<evidence type="ECO:0000259" key="6">
    <source>
        <dbReference type="PROSITE" id="PS50850"/>
    </source>
</evidence>
<feature type="transmembrane region" description="Helical" evidence="5">
    <location>
        <begin position="305"/>
        <end position="324"/>
    </location>
</feature>
<dbReference type="AlphaFoldDB" id="A0A495PX37"/>
<dbReference type="InterPro" id="IPR020846">
    <property type="entry name" value="MFS_dom"/>
</dbReference>
<feature type="transmembrane region" description="Helical" evidence="5">
    <location>
        <begin position="75"/>
        <end position="94"/>
    </location>
</feature>
<feature type="transmembrane region" description="Helical" evidence="5">
    <location>
        <begin position="44"/>
        <end position="63"/>
    </location>
</feature>
<evidence type="ECO:0000256" key="1">
    <source>
        <dbReference type="ARBA" id="ARBA00004141"/>
    </source>
</evidence>
<evidence type="ECO:0000313" key="8">
    <source>
        <dbReference type="Proteomes" id="UP000276282"/>
    </source>
</evidence>
<dbReference type="Pfam" id="PF07690">
    <property type="entry name" value="MFS_1"/>
    <property type="match status" value="1"/>
</dbReference>
<dbReference type="PANTHER" id="PTHR11662">
    <property type="entry name" value="SOLUTE CARRIER FAMILY 17"/>
    <property type="match status" value="1"/>
</dbReference>
<comment type="subcellular location">
    <subcellularLocation>
        <location evidence="1">Membrane</location>
        <topology evidence="1">Multi-pass membrane protein</topology>
    </subcellularLocation>
</comment>
<keyword evidence="4 5" id="KW-0472">Membrane</keyword>
<dbReference type="SUPFAM" id="SSF103473">
    <property type="entry name" value="MFS general substrate transporter"/>
    <property type="match status" value="1"/>
</dbReference>
<dbReference type="InterPro" id="IPR011701">
    <property type="entry name" value="MFS"/>
</dbReference>
<evidence type="ECO:0000313" key="7">
    <source>
        <dbReference type="EMBL" id="RKS55714.1"/>
    </source>
</evidence>
<feature type="transmembrane region" description="Helical" evidence="5">
    <location>
        <begin position="395"/>
        <end position="413"/>
    </location>
</feature>
<gene>
    <name evidence="7" type="ORF">BC962_0683</name>
</gene>
<dbReference type="RefSeq" id="WP_121344477.1">
    <property type="nucleotide sequence ID" value="NZ_RBLG01000001.1"/>
</dbReference>
<evidence type="ECO:0000256" key="3">
    <source>
        <dbReference type="ARBA" id="ARBA00022989"/>
    </source>
</evidence>
<dbReference type="CDD" id="cd17319">
    <property type="entry name" value="MFS_ExuT_GudP_like"/>
    <property type="match status" value="1"/>
</dbReference>
<feature type="transmembrane region" description="Helical" evidence="5">
    <location>
        <begin position="238"/>
        <end position="256"/>
    </location>
</feature>
<protein>
    <submittedName>
        <fullName evidence="7">ACS family hexuronate transporter-like MFS transporter</fullName>
    </submittedName>
</protein>
<keyword evidence="3 5" id="KW-1133">Transmembrane helix</keyword>
<keyword evidence="8" id="KW-1185">Reference proteome</keyword>
<name>A0A495PX37_9FLAO</name>
<reference evidence="7 8" key="1">
    <citation type="submission" date="2018-10" db="EMBL/GenBank/DDBJ databases">
        <title>Genomic Encyclopedia of Archaeal and Bacterial Type Strains, Phase II (KMG-II): from individual species to whole genera.</title>
        <authorList>
            <person name="Goeker M."/>
        </authorList>
    </citation>
    <scope>NUCLEOTIDE SEQUENCE [LARGE SCALE GENOMIC DNA]</scope>
    <source>
        <strain evidence="7 8">DSM 19839</strain>
    </source>
</reference>
<dbReference type="Gene3D" id="1.20.1250.20">
    <property type="entry name" value="MFS general substrate transporter like domains"/>
    <property type="match status" value="2"/>
</dbReference>
<feature type="transmembrane region" description="Helical" evidence="5">
    <location>
        <begin position="360"/>
        <end position="383"/>
    </location>
</feature>
<dbReference type="PROSITE" id="PS50850">
    <property type="entry name" value="MFS"/>
    <property type="match status" value="1"/>
</dbReference>
<dbReference type="InterPro" id="IPR036259">
    <property type="entry name" value="MFS_trans_sf"/>
</dbReference>